<gene>
    <name evidence="2" type="ORF">S01H1_35848</name>
</gene>
<organism evidence="2">
    <name type="scientific">marine sediment metagenome</name>
    <dbReference type="NCBI Taxonomy" id="412755"/>
    <lineage>
        <taxon>unclassified sequences</taxon>
        <taxon>metagenomes</taxon>
        <taxon>ecological metagenomes</taxon>
    </lineage>
</organism>
<feature type="domain" description="CN hydrolase" evidence="1">
    <location>
        <begin position="5"/>
        <end position="94"/>
    </location>
</feature>
<protein>
    <recommendedName>
        <fullName evidence="1">CN hydrolase domain-containing protein</fullName>
    </recommendedName>
</protein>
<evidence type="ECO:0000313" key="2">
    <source>
        <dbReference type="EMBL" id="GAG13611.1"/>
    </source>
</evidence>
<proteinExistence type="predicted"/>
<dbReference type="InterPro" id="IPR036526">
    <property type="entry name" value="C-N_Hydrolase_sf"/>
</dbReference>
<dbReference type="AlphaFoldDB" id="X0WLP7"/>
<dbReference type="Gene3D" id="3.60.110.10">
    <property type="entry name" value="Carbon-nitrogen hydrolase"/>
    <property type="match status" value="1"/>
</dbReference>
<dbReference type="InterPro" id="IPR003010">
    <property type="entry name" value="C-N_Hydrolase"/>
</dbReference>
<name>X0WLP7_9ZZZZ</name>
<dbReference type="EMBL" id="BARS01022418">
    <property type="protein sequence ID" value="GAG13611.1"/>
    <property type="molecule type" value="Genomic_DNA"/>
</dbReference>
<feature type="non-terminal residue" evidence="2">
    <location>
        <position position="1"/>
    </location>
</feature>
<comment type="caution">
    <text evidence="2">The sequence shown here is derived from an EMBL/GenBank/DDBJ whole genome shotgun (WGS) entry which is preliminary data.</text>
</comment>
<accession>X0WLP7</accession>
<evidence type="ECO:0000259" key="1">
    <source>
        <dbReference type="Pfam" id="PF00795"/>
    </source>
</evidence>
<reference evidence="2" key="1">
    <citation type="journal article" date="2014" name="Front. Microbiol.">
        <title>High frequency of phylogenetically diverse reductive dehalogenase-homologous genes in deep subseafloor sedimentary metagenomes.</title>
        <authorList>
            <person name="Kawai M."/>
            <person name="Futagami T."/>
            <person name="Toyoda A."/>
            <person name="Takaki Y."/>
            <person name="Nishi S."/>
            <person name="Hori S."/>
            <person name="Arai W."/>
            <person name="Tsubouchi T."/>
            <person name="Morono Y."/>
            <person name="Uchiyama I."/>
            <person name="Ito T."/>
            <person name="Fujiyama A."/>
            <person name="Inagaki F."/>
            <person name="Takami H."/>
        </authorList>
    </citation>
    <scope>NUCLEOTIDE SEQUENCE</scope>
    <source>
        <strain evidence="2">Expedition CK06-06</strain>
    </source>
</reference>
<sequence length="142" mass="15987">GQQSRAFDTPFGRCGIMICNDRWNPQLAKIPVLDGARFLVIPAMGSRSAGQDEAVLSRGRENGIPVVEANVGVTLVVDGDEITAVDRNEEGITFGQITVPPPVKPKTAERDRVEREFLKWRTAEMHRRYKKTMSRRKQNRPK</sequence>
<dbReference type="Pfam" id="PF00795">
    <property type="entry name" value="CN_hydrolase"/>
    <property type="match status" value="1"/>
</dbReference>
<dbReference type="SUPFAM" id="SSF56317">
    <property type="entry name" value="Carbon-nitrogen hydrolase"/>
    <property type="match status" value="1"/>
</dbReference>